<evidence type="ECO:0000313" key="5">
    <source>
        <dbReference type="Proteomes" id="UP000245699"/>
    </source>
</evidence>
<dbReference type="AlphaFoldDB" id="A0A2T9YXW3"/>
<evidence type="ECO:0000256" key="2">
    <source>
        <dbReference type="ARBA" id="ARBA00022737"/>
    </source>
</evidence>
<keyword evidence="5" id="KW-1185">Reference proteome</keyword>
<name>A0A2T9YXW3_9FUNG</name>
<dbReference type="GO" id="GO:0035859">
    <property type="term" value="C:Seh1-associated complex"/>
    <property type="evidence" value="ECO:0007669"/>
    <property type="project" value="TreeGrafter"/>
</dbReference>
<dbReference type="GO" id="GO:0035591">
    <property type="term" value="F:signaling adaptor activity"/>
    <property type="evidence" value="ECO:0007669"/>
    <property type="project" value="TreeGrafter"/>
</dbReference>
<dbReference type="GO" id="GO:0005774">
    <property type="term" value="C:vacuolar membrane"/>
    <property type="evidence" value="ECO:0007669"/>
    <property type="project" value="TreeGrafter"/>
</dbReference>
<gene>
    <name evidence="4" type="ORF">BB559_002142</name>
</gene>
<dbReference type="STRING" id="61424.A0A2T9YXW3"/>
<dbReference type="PROSITE" id="PS50082">
    <property type="entry name" value="WD_REPEATS_2"/>
    <property type="match status" value="1"/>
</dbReference>
<keyword evidence="2" id="KW-0677">Repeat</keyword>
<dbReference type="GO" id="GO:1904263">
    <property type="term" value="P:positive regulation of TORC1 signaling"/>
    <property type="evidence" value="ECO:0007669"/>
    <property type="project" value="TreeGrafter"/>
</dbReference>
<dbReference type="InterPro" id="IPR049567">
    <property type="entry name" value="WDR59-like"/>
</dbReference>
<dbReference type="Pfam" id="PF00400">
    <property type="entry name" value="WD40"/>
    <property type="match status" value="1"/>
</dbReference>
<dbReference type="InterPro" id="IPR019775">
    <property type="entry name" value="WD40_repeat_CS"/>
</dbReference>
<organism evidence="4 5">
    <name type="scientific">Furculomyces boomerangus</name>
    <dbReference type="NCBI Taxonomy" id="61424"/>
    <lineage>
        <taxon>Eukaryota</taxon>
        <taxon>Fungi</taxon>
        <taxon>Fungi incertae sedis</taxon>
        <taxon>Zoopagomycota</taxon>
        <taxon>Kickxellomycotina</taxon>
        <taxon>Harpellomycetes</taxon>
        <taxon>Harpellales</taxon>
        <taxon>Harpellaceae</taxon>
        <taxon>Furculomyces</taxon>
    </lineage>
</organism>
<dbReference type="SUPFAM" id="SSF50978">
    <property type="entry name" value="WD40 repeat-like"/>
    <property type="match status" value="1"/>
</dbReference>
<comment type="caution">
    <text evidence="4">The sequence shown here is derived from an EMBL/GenBank/DDBJ whole genome shotgun (WGS) entry which is preliminary data.</text>
</comment>
<dbReference type="SMART" id="SM00320">
    <property type="entry name" value="WD40"/>
    <property type="match status" value="3"/>
</dbReference>
<dbReference type="InterPro" id="IPR001680">
    <property type="entry name" value="WD40_rpt"/>
</dbReference>
<dbReference type="Gene3D" id="2.130.10.10">
    <property type="entry name" value="YVTN repeat-like/Quinoprotein amine dehydrogenase"/>
    <property type="match status" value="1"/>
</dbReference>
<dbReference type="GO" id="GO:0034198">
    <property type="term" value="P:cellular response to amino acid starvation"/>
    <property type="evidence" value="ECO:0007669"/>
    <property type="project" value="TreeGrafter"/>
</dbReference>
<reference evidence="4 5" key="1">
    <citation type="journal article" date="2018" name="MBio">
        <title>Comparative Genomics Reveals the Core Gene Toolbox for the Fungus-Insect Symbiosis.</title>
        <authorList>
            <person name="Wang Y."/>
            <person name="Stata M."/>
            <person name="Wang W."/>
            <person name="Stajich J.E."/>
            <person name="White M.M."/>
            <person name="Moncalvo J.M."/>
        </authorList>
    </citation>
    <scope>NUCLEOTIDE SEQUENCE [LARGE SCALE GENOMIC DNA]</scope>
    <source>
        <strain evidence="4 5">AUS-77-4</strain>
    </source>
</reference>
<protein>
    <submittedName>
        <fullName evidence="4">Uncharacterized protein</fullName>
    </submittedName>
</protein>
<feature type="repeat" description="WD" evidence="3">
    <location>
        <begin position="196"/>
        <end position="229"/>
    </location>
</feature>
<evidence type="ECO:0000313" key="4">
    <source>
        <dbReference type="EMBL" id="PVU97136.1"/>
    </source>
</evidence>
<evidence type="ECO:0000256" key="1">
    <source>
        <dbReference type="ARBA" id="ARBA00022574"/>
    </source>
</evidence>
<dbReference type="OrthoDB" id="311712at2759"/>
<dbReference type="EMBL" id="MBFT01000117">
    <property type="protein sequence ID" value="PVU97136.1"/>
    <property type="molecule type" value="Genomic_DNA"/>
</dbReference>
<evidence type="ECO:0000256" key="3">
    <source>
        <dbReference type="PROSITE-ProRule" id="PRU00221"/>
    </source>
</evidence>
<proteinExistence type="predicted"/>
<dbReference type="InterPro" id="IPR036322">
    <property type="entry name" value="WD40_repeat_dom_sf"/>
</dbReference>
<dbReference type="PANTHER" id="PTHR46170">
    <property type="entry name" value="GATOR COMPLEX PROTEIN WDR59"/>
    <property type="match status" value="1"/>
</dbReference>
<dbReference type="PROSITE" id="PS00678">
    <property type="entry name" value="WD_REPEATS_1"/>
    <property type="match status" value="1"/>
</dbReference>
<feature type="non-terminal residue" evidence="4">
    <location>
        <position position="336"/>
    </location>
</feature>
<accession>A0A2T9YXW3</accession>
<dbReference type="Proteomes" id="UP000245699">
    <property type="component" value="Unassembled WGS sequence"/>
</dbReference>
<keyword evidence="1 3" id="KW-0853">WD repeat</keyword>
<sequence>MVHGENHKSKNTDLFYHNESFRVDQGYGSVGISPYYRDVVLAGDSGLCIIDLENPYEPPFKVQVNSQWKVVNVEWCPHKCRDGYVASTLNQTVLVWNFATASKKPEISLSDNMGSATGFNWSSFDPNILITTSVDPYIRLWDLREPSKPVLKMTNWDVASSVEFSKSEEFVFVSGCQNSVNIWDIRRGARPLVSIKNAHNSTVYSVSTNSLKKNILITTANDKTIKKWDWSHSKQDYLSHTYYNNKLVSNARFMPSSDGFAVAYKEPELGLSLYIDGIDKPVHEFEGFSGSVYEFTWRSRGDYYQNFNFDFREWQIITIDSNRILKKLSVPKSYTK</sequence>
<dbReference type="PANTHER" id="PTHR46170:SF1">
    <property type="entry name" value="GATOR COMPLEX PROTEIN WDR59"/>
    <property type="match status" value="1"/>
</dbReference>
<dbReference type="InterPro" id="IPR015943">
    <property type="entry name" value="WD40/YVTN_repeat-like_dom_sf"/>
</dbReference>